<sequence length="215" mass="24545">MKDSWNDDNILIDRDKKEKAQFYQTFQDSFKSCLQHFFKNYNEHSHAIESSLNSDDSFRQSVVRLKDNDHNFEGWIDVIGQGTRLADQHMNNPALTSNAAMSGVASFICARYPDVYNISHFRNSYRDLAYKLHSEVTQRGIRGSDKTEWLLPPRGSLSEQDKRTGVDIVTLVGITGHDSIMGTSHNDKIYGGAVMIYCEEEKVMIFCMAEQGMTI</sequence>
<accession>A0ABX9AN15</accession>
<keyword evidence="2" id="KW-1185">Reference proteome</keyword>
<reference evidence="1 2" key="1">
    <citation type="submission" date="2021-08" db="EMBL/GenBank/DDBJ databases">
        <title>Culture and genomic analysis of Symbiopectobacterium purcellii sp. nov. gen. nov., isolated from the leafhopper Empoasca decipiens.</title>
        <authorList>
            <person name="Nadal-Jimenez P."/>
            <person name="Siozios S."/>
            <person name="Halliday N."/>
            <person name="Camara M."/>
            <person name="Hurst G.D.D."/>
        </authorList>
    </citation>
    <scope>NUCLEOTIDE SEQUENCE [LARGE SCALE GENOMIC DNA]</scope>
    <source>
        <strain evidence="1 2">SyEd1</strain>
    </source>
</reference>
<organism evidence="1 2">
    <name type="scientific">Symbiopectobacterium purcellii</name>
    <dbReference type="NCBI Taxonomy" id="2871826"/>
    <lineage>
        <taxon>Bacteria</taxon>
        <taxon>Pseudomonadati</taxon>
        <taxon>Pseudomonadota</taxon>
        <taxon>Gammaproteobacteria</taxon>
        <taxon>Enterobacterales</taxon>
        <taxon>Enterobacteriaceae</taxon>
    </lineage>
</organism>
<gene>
    <name evidence="1" type="ORF">K6K13_03835</name>
</gene>
<dbReference type="RefSeq" id="WP_222159610.1">
    <property type="nucleotide sequence ID" value="NZ_CP081864.1"/>
</dbReference>
<dbReference type="Proteomes" id="UP000825886">
    <property type="component" value="Chromosome"/>
</dbReference>
<name>A0ABX9AN15_9ENTR</name>
<proteinExistence type="predicted"/>
<protein>
    <submittedName>
        <fullName evidence="1">Uncharacterized protein</fullName>
    </submittedName>
</protein>
<evidence type="ECO:0000313" key="2">
    <source>
        <dbReference type="Proteomes" id="UP000825886"/>
    </source>
</evidence>
<dbReference type="EMBL" id="CP081864">
    <property type="protein sequence ID" value="QZN96583.1"/>
    <property type="molecule type" value="Genomic_DNA"/>
</dbReference>
<evidence type="ECO:0000313" key="1">
    <source>
        <dbReference type="EMBL" id="QZN96583.1"/>
    </source>
</evidence>